<feature type="transmembrane region" description="Helical" evidence="1">
    <location>
        <begin position="135"/>
        <end position="155"/>
    </location>
</feature>
<keyword evidence="1" id="KW-0812">Transmembrane</keyword>
<comment type="caution">
    <text evidence="2">The sequence shown here is derived from an EMBL/GenBank/DDBJ whole genome shotgun (WGS) entry which is preliminary data.</text>
</comment>
<name>A0ABW0M1G5_9BACL</name>
<dbReference type="Proteomes" id="UP001596105">
    <property type="component" value="Unassembled WGS sequence"/>
</dbReference>
<protein>
    <submittedName>
        <fullName evidence="2">Uncharacterized protein</fullName>
    </submittedName>
</protein>
<reference evidence="3" key="1">
    <citation type="journal article" date="2019" name="Int. J. Syst. Evol. Microbiol.">
        <title>The Global Catalogue of Microorganisms (GCM) 10K type strain sequencing project: providing services to taxonomists for standard genome sequencing and annotation.</title>
        <authorList>
            <consortium name="The Broad Institute Genomics Platform"/>
            <consortium name="The Broad Institute Genome Sequencing Center for Infectious Disease"/>
            <person name="Wu L."/>
            <person name="Ma J."/>
        </authorList>
    </citation>
    <scope>NUCLEOTIDE SEQUENCE [LARGE SCALE GENOMIC DNA]</scope>
    <source>
        <strain evidence="3">CCUG 57113</strain>
    </source>
</reference>
<keyword evidence="1" id="KW-1133">Transmembrane helix</keyword>
<feature type="transmembrane region" description="Helical" evidence="1">
    <location>
        <begin position="162"/>
        <end position="182"/>
    </location>
</feature>
<accession>A0ABW0M1G5</accession>
<dbReference type="RefSeq" id="WP_209748125.1">
    <property type="nucleotide sequence ID" value="NZ_JBHSMH010000082.1"/>
</dbReference>
<proteinExistence type="predicted"/>
<evidence type="ECO:0000256" key="1">
    <source>
        <dbReference type="SAM" id="Phobius"/>
    </source>
</evidence>
<evidence type="ECO:0000313" key="2">
    <source>
        <dbReference type="EMBL" id="MFC5470982.1"/>
    </source>
</evidence>
<dbReference type="EMBL" id="JBHSMH010000082">
    <property type="protein sequence ID" value="MFC5470982.1"/>
    <property type="molecule type" value="Genomic_DNA"/>
</dbReference>
<evidence type="ECO:0000313" key="3">
    <source>
        <dbReference type="Proteomes" id="UP001596105"/>
    </source>
</evidence>
<keyword evidence="3" id="KW-1185">Reference proteome</keyword>
<organism evidence="2 3">
    <name type="scientific">Cohnella suwonensis</name>
    <dbReference type="NCBI Taxonomy" id="696072"/>
    <lineage>
        <taxon>Bacteria</taxon>
        <taxon>Bacillati</taxon>
        <taxon>Bacillota</taxon>
        <taxon>Bacilli</taxon>
        <taxon>Bacillales</taxon>
        <taxon>Paenibacillaceae</taxon>
        <taxon>Cohnella</taxon>
    </lineage>
</organism>
<feature type="transmembrane region" description="Helical" evidence="1">
    <location>
        <begin position="79"/>
        <end position="101"/>
    </location>
</feature>
<keyword evidence="1" id="KW-0472">Membrane</keyword>
<gene>
    <name evidence="2" type="ORF">ACFPPD_20035</name>
</gene>
<sequence length="230" mass="26280">MIRVPNRFFRFCGWMLMLSGLLTIIIQYIHLEDVPSGLDQMEYFVDVAVWTHIGLLLSFAMFLMGFVGLYLRQAEGLKWWGWLSFGFLFMFFMLDATHAPIQIFGYPVFFDNIQTEDQLQAASDMVMKIGSVGPGFMMMAALFPCIFFGTLLMGISMLRAKVLSKWPAIATLVSIVFIFVPYGPETKYVLSLFPYLIFAWYGGILAFEKREDTVELSRNLNGEAVNTRVS</sequence>
<feature type="transmembrane region" description="Helical" evidence="1">
    <location>
        <begin position="12"/>
        <end position="29"/>
    </location>
</feature>
<feature type="transmembrane region" description="Helical" evidence="1">
    <location>
        <begin position="49"/>
        <end position="72"/>
    </location>
</feature>
<feature type="transmembrane region" description="Helical" evidence="1">
    <location>
        <begin position="188"/>
        <end position="207"/>
    </location>
</feature>